<dbReference type="PANTHER" id="PTHR33991:SF1">
    <property type="entry name" value="DNA REPAIR PROTEIN RECO"/>
    <property type="match status" value="1"/>
</dbReference>
<evidence type="ECO:0000256" key="5">
    <source>
        <dbReference type="ARBA" id="ARBA00023204"/>
    </source>
</evidence>
<dbReference type="Proteomes" id="UP000184480">
    <property type="component" value="Unassembled WGS sequence"/>
</dbReference>
<dbReference type="GO" id="GO:0043590">
    <property type="term" value="C:bacterial nucleoid"/>
    <property type="evidence" value="ECO:0007669"/>
    <property type="project" value="TreeGrafter"/>
</dbReference>
<dbReference type="SUPFAM" id="SSF57863">
    <property type="entry name" value="ArfGap/RecO-like zinc finger"/>
    <property type="match status" value="1"/>
</dbReference>
<evidence type="ECO:0000256" key="2">
    <source>
        <dbReference type="ARBA" id="ARBA00021310"/>
    </source>
</evidence>
<dbReference type="SUPFAM" id="SSF50249">
    <property type="entry name" value="Nucleic acid-binding proteins"/>
    <property type="match status" value="1"/>
</dbReference>
<dbReference type="InterPro" id="IPR003717">
    <property type="entry name" value="RecO"/>
</dbReference>
<dbReference type="InterPro" id="IPR037278">
    <property type="entry name" value="ARFGAP/RecO"/>
</dbReference>
<comment type="similarity">
    <text evidence="1 7">Belongs to the RecO family.</text>
</comment>
<accession>A0A1M5H1D1</accession>
<evidence type="ECO:0000256" key="7">
    <source>
        <dbReference type="HAMAP-Rule" id="MF_00201"/>
    </source>
</evidence>
<dbReference type="RefSeq" id="WP_062183252.1">
    <property type="nucleotide sequence ID" value="NZ_BBXL01000020.1"/>
</dbReference>
<comment type="function">
    <text evidence="7">Involved in DNA repair and RecF pathway recombination.</text>
</comment>
<dbReference type="HAMAP" id="MF_00201">
    <property type="entry name" value="RecO"/>
    <property type="match status" value="1"/>
</dbReference>
<dbReference type="InterPro" id="IPR012340">
    <property type="entry name" value="NA-bd_OB-fold"/>
</dbReference>
<evidence type="ECO:0000256" key="4">
    <source>
        <dbReference type="ARBA" id="ARBA00023172"/>
    </source>
</evidence>
<evidence type="ECO:0000313" key="9">
    <source>
        <dbReference type="EMBL" id="SHG09740.1"/>
    </source>
</evidence>
<dbReference type="InterPro" id="IPR042242">
    <property type="entry name" value="RecO_C"/>
</dbReference>
<keyword evidence="10" id="KW-1185">Reference proteome</keyword>
<dbReference type="GO" id="GO:0006310">
    <property type="term" value="P:DNA recombination"/>
    <property type="evidence" value="ECO:0007669"/>
    <property type="project" value="UniProtKB-UniRule"/>
</dbReference>
<dbReference type="NCBIfam" id="TIGR00613">
    <property type="entry name" value="reco"/>
    <property type="match status" value="1"/>
</dbReference>
<dbReference type="Gene3D" id="1.20.1440.120">
    <property type="entry name" value="Recombination protein O, C-terminal domain"/>
    <property type="match status" value="1"/>
</dbReference>
<reference evidence="10" key="1">
    <citation type="submission" date="2016-11" db="EMBL/GenBank/DDBJ databases">
        <authorList>
            <person name="Varghese N."/>
            <person name="Submissions S."/>
        </authorList>
    </citation>
    <scope>NUCLEOTIDE SEQUENCE [LARGE SCALE GENOMIC DNA]</scope>
    <source>
        <strain evidence="10">DSM 27370</strain>
    </source>
</reference>
<dbReference type="STRING" id="1346286.SAMN05444362_11552"/>
<organism evidence="9 10">
    <name type="scientific">Dysgonomonas macrotermitis</name>
    <dbReference type="NCBI Taxonomy" id="1346286"/>
    <lineage>
        <taxon>Bacteria</taxon>
        <taxon>Pseudomonadati</taxon>
        <taxon>Bacteroidota</taxon>
        <taxon>Bacteroidia</taxon>
        <taxon>Bacteroidales</taxon>
        <taxon>Dysgonomonadaceae</taxon>
        <taxon>Dysgonomonas</taxon>
    </lineage>
</organism>
<sequence length="240" mass="28510">MLHKTQAIVLNTINYNDKYLLASLYTSEFGRVTYMVPKSKSKSAKLPKSIFAPLSILDMETEHQATRDIQRIKEAHLLYPLYSIQGNMVKTSIVFFLSEFLSRILKDTDEYRIIFDYLSQSIQVLEETDKGLANFHLVFMLKLTRFLGFYPNLEDYTENDYFDMLNGVFVHHQPLHNHYINRTDSKVLSLLARISYENMHRFILSRQDRLNIINRMLEYYRIHLHDFQALKSLDILHELF</sequence>
<dbReference type="Gene3D" id="2.40.50.140">
    <property type="entry name" value="Nucleic acid-binding proteins"/>
    <property type="match status" value="1"/>
</dbReference>
<dbReference type="InterPro" id="IPR022572">
    <property type="entry name" value="DNA_rep/recomb_RecO_N"/>
</dbReference>
<dbReference type="GO" id="GO:0006302">
    <property type="term" value="P:double-strand break repair"/>
    <property type="evidence" value="ECO:0007669"/>
    <property type="project" value="TreeGrafter"/>
</dbReference>
<evidence type="ECO:0000313" key="10">
    <source>
        <dbReference type="Proteomes" id="UP000184480"/>
    </source>
</evidence>
<evidence type="ECO:0000259" key="8">
    <source>
        <dbReference type="Pfam" id="PF11967"/>
    </source>
</evidence>
<keyword evidence="4 7" id="KW-0233">DNA recombination</keyword>
<evidence type="ECO:0000256" key="1">
    <source>
        <dbReference type="ARBA" id="ARBA00007452"/>
    </source>
</evidence>
<dbReference type="PANTHER" id="PTHR33991">
    <property type="entry name" value="DNA REPAIR PROTEIN RECO"/>
    <property type="match status" value="1"/>
</dbReference>
<keyword evidence="3 7" id="KW-0227">DNA damage</keyword>
<protein>
    <recommendedName>
        <fullName evidence="2 7">DNA repair protein RecO</fullName>
    </recommendedName>
    <alternativeName>
        <fullName evidence="6 7">Recombination protein O</fullName>
    </alternativeName>
</protein>
<proteinExistence type="inferred from homology"/>
<name>A0A1M5H1D1_9BACT</name>
<dbReference type="Pfam" id="PF11967">
    <property type="entry name" value="RecO_N"/>
    <property type="match status" value="1"/>
</dbReference>
<keyword evidence="5 7" id="KW-0234">DNA repair</keyword>
<dbReference type="OrthoDB" id="9789152at2"/>
<evidence type="ECO:0000256" key="6">
    <source>
        <dbReference type="ARBA" id="ARBA00033409"/>
    </source>
</evidence>
<evidence type="ECO:0000256" key="3">
    <source>
        <dbReference type="ARBA" id="ARBA00022763"/>
    </source>
</evidence>
<dbReference type="Pfam" id="PF02565">
    <property type="entry name" value="RecO_C"/>
    <property type="match status" value="1"/>
</dbReference>
<dbReference type="EMBL" id="FQUC01000015">
    <property type="protein sequence ID" value="SHG09740.1"/>
    <property type="molecule type" value="Genomic_DNA"/>
</dbReference>
<feature type="domain" description="DNA replication/recombination mediator RecO N-terminal" evidence="8">
    <location>
        <begin position="1"/>
        <end position="79"/>
    </location>
</feature>
<dbReference type="AlphaFoldDB" id="A0A1M5H1D1"/>
<gene>
    <name evidence="7" type="primary">recO</name>
    <name evidence="9" type="ORF">SAMN05444362_11552</name>
</gene>